<dbReference type="Proteomes" id="UP000029366">
    <property type="component" value="Segment"/>
</dbReference>
<dbReference type="OrthoDB" id="16626at10239"/>
<protein>
    <recommendedName>
        <fullName evidence="3">DUF1364 domain-containing protein</fullName>
    </recommendedName>
</protein>
<sequence>MMANLRKEARGRECQVRIYGVCNGNPETTVLAHYRMAGICGTGMKPDDLLAAWACSDCHNEIDRRTRILDNNDARLYHLEGVIRTQAILLKEGKIKS</sequence>
<evidence type="ECO:0008006" key="3">
    <source>
        <dbReference type="Google" id="ProtNLM"/>
    </source>
</evidence>
<dbReference type="Pfam" id="PF07102">
    <property type="entry name" value="YbcO"/>
    <property type="match status" value="1"/>
</dbReference>
<organism evidence="1 2">
    <name type="scientific">Shigella phage POCJ13</name>
    <dbReference type="NCBI Taxonomy" id="1498227"/>
    <lineage>
        <taxon>Viruses</taxon>
        <taxon>Duplodnaviria</taxon>
        <taxon>Heunggongvirae</taxon>
        <taxon>Uroviricota</taxon>
        <taxon>Caudoviricetes</taxon>
        <taxon>Sepvirinae</taxon>
        <taxon>Diegovirus</taxon>
        <taxon>Diegovirus POCJ13</taxon>
    </lineage>
</organism>
<keyword evidence="2" id="KW-1185">Reference proteome</keyword>
<dbReference type="Gene3D" id="3.30.50.20">
    <property type="entry name" value="prophage-derive protein ybcO"/>
    <property type="match status" value="1"/>
</dbReference>
<proteinExistence type="predicted"/>
<evidence type="ECO:0000313" key="2">
    <source>
        <dbReference type="Proteomes" id="UP000029366"/>
    </source>
</evidence>
<evidence type="ECO:0000313" key="1">
    <source>
        <dbReference type="EMBL" id="AHZ95195.1"/>
    </source>
</evidence>
<dbReference type="GeneID" id="22277194"/>
<dbReference type="EMBL" id="KJ603229">
    <property type="protein sequence ID" value="AHZ95195.1"/>
    <property type="molecule type" value="Genomic_DNA"/>
</dbReference>
<accession>A0A088CE53</accession>
<reference evidence="1 2" key="1">
    <citation type="journal article" date="2014" name="Emerg. Infect. Dis.">
        <title>Clinical Isolates of Shiga Toxin 1a-Producing Shigella flexneri with an Epidemiological Link to Recent Travel to Hispaniola.</title>
        <authorList>
            <person name="Gray M.D."/>
            <person name="Lampel K.A."/>
            <person name="Strockbine N.A."/>
            <person name="Fernandez R.E."/>
            <person name="Melton-Celsa A.R."/>
            <person name="Maurelli A.T."/>
        </authorList>
    </citation>
    <scope>NUCLEOTIDE SEQUENCE [LARGE SCALE GENOMIC DNA]</scope>
</reference>
<dbReference type="KEGG" id="vg:22277194"/>
<name>A0A088CE53_9CAUD</name>
<dbReference type="RefSeq" id="YP_009100251.1">
    <property type="nucleotide sequence ID" value="NC_025434.1"/>
</dbReference>
<dbReference type="InterPro" id="IPR010774">
    <property type="entry name" value="YbcO"/>
</dbReference>